<dbReference type="GO" id="GO:0004497">
    <property type="term" value="F:monooxygenase activity"/>
    <property type="evidence" value="ECO:0007669"/>
    <property type="project" value="UniProtKB-KW"/>
</dbReference>
<dbReference type="EMBL" id="FWEW01002617">
    <property type="protein sequence ID" value="SLM38631.1"/>
    <property type="molecule type" value="Genomic_DNA"/>
</dbReference>
<dbReference type="Gene3D" id="3.50.50.60">
    <property type="entry name" value="FAD/NAD(P)-binding domain"/>
    <property type="match status" value="1"/>
</dbReference>
<dbReference type="InterPro" id="IPR002938">
    <property type="entry name" value="FAD-bd"/>
</dbReference>
<keyword evidence="2" id="KW-0285">Flavoprotein</keyword>
<dbReference type="SUPFAM" id="SSF51905">
    <property type="entry name" value="FAD/NAD(P)-binding domain"/>
    <property type="match status" value="1"/>
</dbReference>
<accession>A0A1W5D6H0</accession>
<dbReference type="PANTHER" id="PTHR47178:SF2">
    <property type="entry name" value="FAD-BINDING DOMAIN-CONTAINING PROTEIN"/>
    <property type="match status" value="1"/>
</dbReference>
<protein>
    <submittedName>
        <fullName evidence="7">Fad binding domain-containing protein</fullName>
    </submittedName>
</protein>
<dbReference type="PANTHER" id="PTHR47178">
    <property type="entry name" value="MONOOXYGENASE, FAD-BINDING"/>
    <property type="match status" value="1"/>
</dbReference>
<dbReference type="GO" id="GO:0071949">
    <property type="term" value="F:FAD binding"/>
    <property type="evidence" value="ECO:0007669"/>
    <property type="project" value="InterPro"/>
</dbReference>
<evidence type="ECO:0000256" key="4">
    <source>
        <dbReference type="ARBA" id="ARBA00023002"/>
    </source>
</evidence>
<reference evidence="8" key="1">
    <citation type="submission" date="2017-03" db="EMBL/GenBank/DDBJ databases">
        <authorList>
            <person name="Sharma R."/>
            <person name="Thines M."/>
        </authorList>
    </citation>
    <scope>NUCLEOTIDE SEQUENCE [LARGE SCALE GENOMIC DNA]</scope>
</reference>
<evidence type="ECO:0000313" key="7">
    <source>
        <dbReference type="EMBL" id="SLM38631.1"/>
    </source>
</evidence>
<proteinExistence type="predicted"/>
<evidence type="ECO:0000256" key="3">
    <source>
        <dbReference type="ARBA" id="ARBA00022827"/>
    </source>
</evidence>
<evidence type="ECO:0000256" key="1">
    <source>
        <dbReference type="ARBA" id="ARBA00001974"/>
    </source>
</evidence>
<keyword evidence="4" id="KW-0560">Oxidoreductase</keyword>
<sequence>MAIATPHPFHVTVVGAGTTGLLLAQGLKSAGVSCTVFERETSETYRTRPREWGMTLHWAAELVWKKLPKDFNDRLRSIRCNPFHDNTPGEDDFLPVCNGITGEVMLKMHGDSPIRVSRSKMRALFSEGLDIQHGKKIVQVTYSGSTVTATFEDGTGTTGNILVGCDGAKSKVRELVVGSEAAQMTVMPINTFNFNQKFTAEQALHLQTVHPLFKMSYYPETAEMFWLSIQDVPDPDKPETWLFQLMMSWGGSPTLEEMPTNEDRMRVFKERAQRWAEPWKTAGLNVTDDTEIYAAPATYWMPTAWDNHNGMITLAGDAAHPMPPHRGQGLNNAMQDASNLVDALTDHAARAYLGEAIDAYEAEMRERASKEVQISKEQATKSSDWKTFMDTPMVRIGMKRQADAVAAA</sequence>
<dbReference type="InterPro" id="IPR036188">
    <property type="entry name" value="FAD/NAD-bd_sf"/>
</dbReference>
<organism evidence="7 8">
    <name type="scientific">Lasallia pustulata</name>
    <dbReference type="NCBI Taxonomy" id="136370"/>
    <lineage>
        <taxon>Eukaryota</taxon>
        <taxon>Fungi</taxon>
        <taxon>Dikarya</taxon>
        <taxon>Ascomycota</taxon>
        <taxon>Pezizomycotina</taxon>
        <taxon>Lecanoromycetes</taxon>
        <taxon>OSLEUM clade</taxon>
        <taxon>Umbilicariomycetidae</taxon>
        <taxon>Umbilicariales</taxon>
        <taxon>Umbilicariaceae</taxon>
        <taxon>Lasallia</taxon>
    </lineage>
</organism>
<keyword evidence="5" id="KW-0503">Monooxygenase</keyword>
<dbReference type="AlphaFoldDB" id="A0A1W5D6H0"/>
<feature type="domain" description="FAD-binding" evidence="6">
    <location>
        <begin position="123"/>
        <end position="373"/>
    </location>
</feature>
<dbReference type="Pfam" id="PF01494">
    <property type="entry name" value="FAD_binding_3"/>
    <property type="match status" value="2"/>
</dbReference>
<name>A0A1W5D6H0_9LECA</name>
<evidence type="ECO:0000259" key="6">
    <source>
        <dbReference type="Pfam" id="PF01494"/>
    </source>
</evidence>
<dbReference type="Proteomes" id="UP000192927">
    <property type="component" value="Unassembled WGS sequence"/>
</dbReference>
<evidence type="ECO:0000313" key="8">
    <source>
        <dbReference type="Proteomes" id="UP000192927"/>
    </source>
</evidence>
<feature type="domain" description="FAD-binding" evidence="6">
    <location>
        <begin position="10"/>
        <end position="48"/>
    </location>
</feature>
<evidence type="ECO:0000256" key="2">
    <source>
        <dbReference type="ARBA" id="ARBA00022630"/>
    </source>
</evidence>
<comment type="cofactor">
    <cofactor evidence="1">
        <name>FAD</name>
        <dbReference type="ChEBI" id="CHEBI:57692"/>
    </cofactor>
</comment>
<keyword evidence="8" id="KW-1185">Reference proteome</keyword>
<dbReference type="PRINTS" id="PR00420">
    <property type="entry name" value="RNGMNOXGNASE"/>
</dbReference>
<evidence type="ECO:0000256" key="5">
    <source>
        <dbReference type="ARBA" id="ARBA00023033"/>
    </source>
</evidence>
<keyword evidence="3" id="KW-0274">FAD</keyword>